<proteinExistence type="inferred from homology"/>
<evidence type="ECO:0000256" key="10">
    <source>
        <dbReference type="ARBA" id="ARBA00024721"/>
    </source>
</evidence>
<comment type="subcellular location">
    <subcellularLocation>
        <location evidence="1">Cell membrane</location>
        <topology evidence="1">Peripheral membrane protein</topology>
    </subcellularLocation>
</comment>
<keyword evidence="5" id="KW-0547">Nucleotide-binding</keyword>
<evidence type="ECO:0000256" key="9">
    <source>
        <dbReference type="ARBA" id="ARBA00024432"/>
    </source>
</evidence>
<dbReference type="InterPro" id="IPR017871">
    <property type="entry name" value="ABC_transporter-like_CS"/>
</dbReference>
<dbReference type="OrthoDB" id="9791546at2"/>
<dbReference type="RefSeq" id="WP_073298615.1">
    <property type="nucleotide sequence ID" value="NZ_FQUF01000038.1"/>
</dbReference>
<dbReference type="InterPro" id="IPR027417">
    <property type="entry name" value="P-loop_NTPase"/>
</dbReference>
<evidence type="ECO:0000256" key="3">
    <source>
        <dbReference type="ARBA" id="ARBA00022448"/>
    </source>
</evidence>
<gene>
    <name evidence="12" type="ORF">SAMN02745249_01940</name>
</gene>
<name>A0A1M4ZDV2_9LACT</name>
<dbReference type="InterPro" id="IPR017911">
    <property type="entry name" value="MacB-like_ATP-bd"/>
</dbReference>
<keyword evidence="3" id="KW-0813">Transport</keyword>
<evidence type="ECO:0000259" key="11">
    <source>
        <dbReference type="PROSITE" id="PS50893"/>
    </source>
</evidence>
<evidence type="ECO:0000256" key="7">
    <source>
        <dbReference type="ARBA" id="ARBA00023136"/>
    </source>
</evidence>
<keyword evidence="7" id="KW-0472">Membrane</keyword>
<dbReference type="SUPFAM" id="SSF52540">
    <property type="entry name" value="P-loop containing nucleoside triphosphate hydrolases"/>
    <property type="match status" value="1"/>
</dbReference>
<evidence type="ECO:0000256" key="6">
    <source>
        <dbReference type="ARBA" id="ARBA00022840"/>
    </source>
</evidence>
<dbReference type="EMBL" id="FQUF01000038">
    <property type="protein sequence ID" value="SHF16233.1"/>
    <property type="molecule type" value="Genomic_DNA"/>
</dbReference>
<dbReference type="STRING" id="1121025.SAMN02745249_01940"/>
<evidence type="ECO:0000313" key="13">
    <source>
        <dbReference type="Proteomes" id="UP000184128"/>
    </source>
</evidence>
<dbReference type="PANTHER" id="PTHR24220">
    <property type="entry name" value="IMPORT ATP-BINDING PROTEIN"/>
    <property type="match status" value="1"/>
</dbReference>
<keyword evidence="6 12" id="KW-0067">ATP-binding</keyword>
<dbReference type="GO" id="GO:0005886">
    <property type="term" value="C:plasma membrane"/>
    <property type="evidence" value="ECO:0007669"/>
    <property type="project" value="UniProtKB-SubCell"/>
</dbReference>
<dbReference type="SMART" id="SM00382">
    <property type="entry name" value="AAA"/>
    <property type="match status" value="1"/>
</dbReference>
<dbReference type="Proteomes" id="UP000184128">
    <property type="component" value="Unassembled WGS sequence"/>
</dbReference>
<dbReference type="GO" id="GO:0005524">
    <property type="term" value="F:ATP binding"/>
    <property type="evidence" value="ECO:0007669"/>
    <property type="project" value="UniProtKB-KW"/>
</dbReference>
<keyword evidence="4" id="KW-1003">Cell membrane</keyword>
<evidence type="ECO:0000313" key="12">
    <source>
        <dbReference type="EMBL" id="SHF16233.1"/>
    </source>
</evidence>
<dbReference type="InterPro" id="IPR015854">
    <property type="entry name" value="ABC_transpr_LolD-like"/>
</dbReference>
<sequence length="238" mass="26824">MKLIEAEKISKVFTDGSQRITALEKTNFSVEASEFVAVIGPSGSGKSTLLTILGGLQQPSEGKVLINGNKFSEESDESRTKLRFKEIGFILQASNLVPFLKIEDQMRLVNKVTKSDYEEELVNDLFESLKISKLRNKYPKDLSGGERQRVAIARALFHDPSVILADEPTASLDTERAIEVVEILASETKNKEKATIMVTHDERLIGYCDKVYYMQDGKLKLDKEKSKKHKPDEKELNR</sequence>
<organism evidence="12 13">
    <name type="scientific">Atopostipes suicloacalis DSM 15692</name>
    <dbReference type="NCBI Taxonomy" id="1121025"/>
    <lineage>
        <taxon>Bacteria</taxon>
        <taxon>Bacillati</taxon>
        <taxon>Bacillota</taxon>
        <taxon>Bacilli</taxon>
        <taxon>Lactobacillales</taxon>
        <taxon>Carnobacteriaceae</taxon>
        <taxon>Atopostipes</taxon>
    </lineage>
</organism>
<keyword evidence="13" id="KW-1185">Reference proteome</keyword>
<comment type="similarity">
    <text evidence="8">Belongs to the ABC transporter superfamily. HrtA family.</text>
</comment>
<reference evidence="12 13" key="1">
    <citation type="submission" date="2016-11" db="EMBL/GenBank/DDBJ databases">
        <authorList>
            <person name="Jaros S."/>
            <person name="Januszkiewicz K."/>
            <person name="Wedrychowicz H."/>
        </authorList>
    </citation>
    <scope>NUCLEOTIDE SEQUENCE [LARGE SCALE GENOMIC DNA]</scope>
    <source>
        <strain evidence="12 13">DSM 15692</strain>
    </source>
</reference>
<evidence type="ECO:0000256" key="8">
    <source>
        <dbReference type="ARBA" id="ARBA00024359"/>
    </source>
</evidence>
<dbReference type="InterPro" id="IPR003593">
    <property type="entry name" value="AAA+_ATPase"/>
</dbReference>
<dbReference type="CDD" id="cd03255">
    <property type="entry name" value="ABC_MJ0796_LolCDE_FtsE"/>
    <property type="match status" value="1"/>
</dbReference>
<feature type="domain" description="ABC transporter" evidence="11">
    <location>
        <begin position="4"/>
        <end position="238"/>
    </location>
</feature>
<dbReference type="PANTHER" id="PTHR24220:SF666">
    <property type="entry name" value="HEMIN IMPORT ATP-BINDING PROTEIN HRTA-RELATED"/>
    <property type="match status" value="1"/>
</dbReference>
<comment type="subunit">
    <text evidence="2">The complex is composed of two ATP-binding proteins (HrtA), two transmembrane proteins (HrtB) and a solute-binding protein.</text>
</comment>
<evidence type="ECO:0000256" key="5">
    <source>
        <dbReference type="ARBA" id="ARBA00022741"/>
    </source>
</evidence>
<dbReference type="PROSITE" id="PS00211">
    <property type="entry name" value="ABC_TRANSPORTER_1"/>
    <property type="match status" value="1"/>
</dbReference>
<accession>A0A1M4ZDV2</accession>
<dbReference type="Gene3D" id="3.40.50.300">
    <property type="entry name" value="P-loop containing nucleotide triphosphate hydrolases"/>
    <property type="match status" value="1"/>
</dbReference>
<dbReference type="AlphaFoldDB" id="A0A1M4ZDV2"/>
<evidence type="ECO:0000256" key="1">
    <source>
        <dbReference type="ARBA" id="ARBA00004202"/>
    </source>
</evidence>
<evidence type="ECO:0000256" key="2">
    <source>
        <dbReference type="ARBA" id="ARBA00011131"/>
    </source>
</evidence>
<protein>
    <recommendedName>
        <fullName evidence="9">Putative hemin import ATP-binding protein HrtA</fullName>
    </recommendedName>
</protein>
<dbReference type="GO" id="GO:0016887">
    <property type="term" value="F:ATP hydrolysis activity"/>
    <property type="evidence" value="ECO:0007669"/>
    <property type="project" value="InterPro"/>
</dbReference>
<dbReference type="PROSITE" id="PS50893">
    <property type="entry name" value="ABC_TRANSPORTER_2"/>
    <property type="match status" value="1"/>
</dbReference>
<comment type="function">
    <text evidence="10">Part of the ABC transporter complex hrt involved in hemin import. Responsible for energy coupling to the transport system.</text>
</comment>
<dbReference type="GO" id="GO:0022857">
    <property type="term" value="F:transmembrane transporter activity"/>
    <property type="evidence" value="ECO:0007669"/>
    <property type="project" value="TreeGrafter"/>
</dbReference>
<evidence type="ECO:0000256" key="4">
    <source>
        <dbReference type="ARBA" id="ARBA00022475"/>
    </source>
</evidence>
<dbReference type="Pfam" id="PF00005">
    <property type="entry name" value="ABC_tran"/>
    <property type="match status" value="1"/>
</dbReference>
<dbReference type="InterPro" id="IPR003439">
    <property type="entry name" value="ABC_transporter-like_ATP-bd"/>
</dbReference>